<dbReference type="Proteomes" id="UP001302257">
    <property type="component" value="Chromosome"/>
</dbReference>
<keyword evidence="2" id="KW-1185">Reference proteome</keyword>
<dbReference type="SUPFAM" id="SSF55961">
    <property type="entry name" value="Bet v1-like"/>
    <property type="match status" value="1"/>
</dbReference>
<sequence>MTSPASEPVIHWPAHFHPANVPVHVVNEMFIPASAEHIWAWLVREPLWPTWYANSKVDWIRDKSRDLTLGVQFHWKTFGVSITSRVQEFVPCERIAWDGTGMGAHVYHAWLIIPKAGGCLVRTEESQHGWGARLMHFLRPHRMFDGHDLWLKSLSIQSQTGLPPEL</sequence>
<proteinExistence type="predicted"/>
<dbReference type="InterPro" id="IPR019587">
    <property type="entry name" value="Polyketide_cyclase/dehydratase"/>
</dbReference>
<dbReference type="Gene3D" id="3.30.530.20">
    <property type="match status" value="1"/>
</dbReference>
<evidence type="ECO:0008006" key="3">
    <source>
        <dbReference type="Google" id="ProtNLM"/>
    </source>
</evidence>
<evidence type="ECO:0000313" key="2">
    <source>
        <dbReference type="Proteomes" id="UP001302257"/>
    </source>
</evidence>
<organism evidence="1 2">
    <name type="scientific">Rhodoferax mekongensis</name>
    <dbReference type="NCBI Taxonomy" id="3068341"/>
    <lineage>
        <taxon>Bacteria</taxon>
        <taxon>Pseudomonadati</taxon>
        <taxon>Pseudomonadota</taxon>
        <taxon>Betaproteobacteria</taxon>
        <taxon>Burkholderiales</taxon>
        <taxon>Comamonadaceae</taxon>
        <taxon>Rhodoferax</taxon>
    </lineage>
</organism>
<evidence type="ECO:0000313" key="1">
    <source>
        <dbReference type="EMBL" id="WNO06389.1"/>
    </source>
</evidence>
<dbReference type="InterPro" id="IPR023393">
    <property type="entry name" value="START-like_dom_sf"/>
</dbReference>
<dbReference type="Pfam" id="PF10604">
    <property type="entry name" value="Polyketide_cyc2"/>
    <property type="match status" value="1"/>
</dbReference>
<name>A0ABZ0B3A4_9BURK</name>
<accession>A0ABZ0B3A4</accession>
<dbReference type="RefSeq" id="WP_313869093.1">
    <property type="nucleotide sequence ID" value="NZ_CP132507.1"/>
</dbReference>
<protein>
    <recommendedName>
        <fullName evidence="3">Polyketide cyclase</fullName>
    </recommendedName>
</protein>
<dbReference type="EMBL" id="CP132507">
    <property type="protein sequence ID" value="WNO06389.1"/>
    <property type="molecule type" value="Genomic_DNA"/>
</dbReference>
<gene>
    <name evidence="1" type="ORF">RAN89_08170</name>
</gene>
<reference evidence="1 2" key="1">
    <citation type="submission" date="2023-08" db="EMBL/GenBank/DDBJ databases">
        <title>Rhodoferax potami sp. nov. and Rhodoferax mekongensis sp. nov., isolated from the Mekong River in Thailand.</title>
        <authorList>
            <person name="Kitikhun S."/>
            <person name="Charoenyingcharoen P."/>
            <person name="Siriarchawattana P."/>
            <person name="Likhitrattanapisal S."/>
            <person name="Nilsakha T."/>
            <person name="Chanpet A."/>
            <person name="Rattanawaree P."/>
            <person name="Ingsriswang S."/>
        </authorList>
    </citation>
    <scope>NUCLEOTIDE SEQUENCE [LARGE SCALE GENOMIC DNA]</scope>
    <source>
        <strain evidence="1 2">TBRC 17307</strain>
    </source>
</reference>